<name>A0A6A6QNH3_9PEZI</name>
<keyword evidence="2" id="KW-1185">Reference proteome</keyword>
<proteinExistence type="predicted"/>
<evidence type="ECO:0000313" key="2">
    <source>
        <dbReference type="Proteomes" id="UP000799750"/>
    </source>
</evidence>
<dbReference type="Proteomes" id="UP000799750">
    <property type="component" value="Unassembled WGS sequence"/>
</dbReference>
<protein>
    <submittedName>
        <fullName evidence="1">Uncharacterized protein</fullName>
    </submittedName>
</protein>
<reference evidence="1" key="1">
    <citation type="journal article" date="2020" name="Stud. Mycol.">
        <title>101 Dothideomycetes genomes: a test case for predicting lifestyles and emergence of pathogens.</title>
        <authorList>
            <person name="Haridas S."/>
            <person name="Albert R."/>
            <person name="Binder M."/>
            <person name="Bloem J."/>
            <person name="Labutti K."/>
            <person name="Salamov A."/>
            <person name="Andreopoulos B."/>
            <person name="Baker S."/>
            <person name="Barry K."/>
            <person name="Bills G."/>
            <person name="Bluhm B."/>
            <person name="Cannon C."/>
            <person name="Castanera R."/>
            <person name="Culley D."/>
            <person name="Daum C."/>
            <person name="Ezra D."/>
            <person name="Gonzalez J."/>
            <person name="Henrissat B."/>
            <person name="Kuo A."/>
            <person name="Liang C."/>
            <person name="Lipzen A."/>
            <person name="Lutzoni F."/>
            <person name="Magnuson J."/>
            <person name="Mondo S."/>
            <person name="Nolan M."/>
            <person name="Ohm R."/>
            <person name="Pangilinan J."/>
            <person name="Park H.-J."/>
            <person name="Ramirez L."/>
            <person name="Alfaro M."/>
            <person name="Sun H."/>
            <person name="Tritt A."/>
            <person name="Yoshinaga Y."/>
            <person name="Zwiers L.-H."/>
            <person name="Turgeon B."/>
            <person name="Goodwin S."/>
            <person name="Spatafora J."/>
            <person name="Crous P."/>
            <person name="Grigoriev I."/>
        </authorList>
    </citation>
    <scope>NUCLEOTIDE SEQUENCE</scope>
    <source>
        <strain evidence="1">CBS 269.34</strain>
    </source>
</reference>
<dbReference type="EMBL" id="MU004191">
    <property type="protein sequence ID" value="KAF2493925.1"/>
    <property type="molecule type" value="Genomic_DNA"/>
</dbReference>
<gene>
    <name evidence="1" type="ORF">BU16DRAFT_59991</name>
</gene>
<dbReference type="AlphaFoldDB" id="A0A6A6QNH3"/>
<evidence type="ECO:0000313" key="1">
    <source>
        <dbReference type="EMBL" id="KAF2493925.1"/>
    </source>
</evidence>
<sequence length="169" mass="18422">MGLTPLCKVAAVSGGSNATSKEFPCRGWGWRALQQARERGDRVKVGKKVRHGASTLEQEDPYVALENGTNCCTMVGGGVKPFAEMANGGSGVEWGFVESDDDVQRLVEVMIGASGDERGGGLIRSGGRDEARYVIVVSSTDKRIVVGWPFPLLFPDLIWRPENMRRRPR</sequence>
<organism evidence="1 2">
    <name type="scientific">Lophium mytilinum</name>
    <dbReference type="NCBI Taxonomy" id="390894"/>
    <lineage>
        <taxon>Eukaryota</taxon>
        <taxon>Fungi</taxon>
        <taxon>Dikarya</taxon>
        <taxon>Ascomycota</taxon>
        <taxon>Pezizomycotina</taxon>
        <taxon>Dothideomycetes</taxon>
        <taxon>Pleosporomycetidae</taxon>
        <taxon>Mytilinidiales</taxon>
        <taxon>Mytilinidiaceae</taxon>
        <taxon>Lophium</taxon>
    </lineage>
</organism>
<accession>A0A6A6QNH3</accession>